<dbReference type="PANTHER" id="PTHR43649:SF12">
    <property type="entry name" value="DIACETYLCHITOBIOSE BINDING PROTEIN DASA"/>
    <property type="match status" value="1"/>
</dbReference>
<evidence type="ECO:0000313" key="3">
    <source>
        <dbReference type="Proteomes" id="UP000295136"/>
    </source>
</evidence>
<feature type="signal peptide" evidence="1">
    <location>
        <begin position="1"/>
        <end position="38"/>
    </location>
</feature>
<proteinExistence type="predicted"/>
<dbReference type="Proteomes" id="UP000295136">
    <property type="component" value="Unassembled WGS sequence"/>
</dbReference>
<feature type="chain" id="PRO_5038384842" evidence="1">
    <location>
        <begin position="39"/>
        <end position="446"/>
    </location>
</feature>
<dbReference type="PANTHER" id="PTHR43649">
    <property type="entry name" value="ARABINOSE-BINDING PROTEIN-RELATED"/>
    <property type="match status" value="1"/>
</dbReference>
<organism evidence="2 3">
    <name type="scientific">Nonomuraea mesophila</name>
    <dbReference type="NCBI Taxonomy" id="2530382"/>
    <lineage>
        <taxon>Bacteria</taxon>
        <taxon>Bacillati</taxon>
        <taxon>Actinomycetota</taxon>
        <taxon>Actinomycetes</taxon>
        <taxon>Streptosporangiales</taxon>
        <taxon>Streptosporangiaceae</taxon>
        <taxon>Nonomuraea</taxon>
    </lineage>
</organism>
<comment type="caution">
    <text evidence="2">The sequence shown here is derived from an EMBL/GenBank/DDBJ whole genome shotgun (WGS) entry which is preliminary data.</text>
</comment>
<gene>
    <name evidence="2" type="ORF">E1295_11610</name>
</gene>
<dbReference type="InterPro" id="IPR006059">
    <property type="entry name" value="SBP"/>
</dbReference>
<protein>
    <submittedName>
        <fullName evidence="2">Carbohydrate ABC transporter substrate-binding protein</fullName>
    </submittedName>
</protein>
<accession>A0A4V2ZBF8</accession>
<dbReference type="AlphaFoldDB" id="A0A4V2ZBF8"/>
<name>A0A4V2ZBF8_9ACTN</name>
<dbReference type="InterPro" id="IPR050490">
    <property type="entry name" value="Bact_solute-bd_prot1"/>
</dbReference>
<dbReference type="SUPFAM" id="SSF53850">
    <property type="entry name" value="Periplasmic binding protein-like II"/>
    <property type="match status" value="1"/>
</dbReference>
<sequence>MGRVEGKAPMQMRHRRRRVRAAALALTVSLGLFGSACSADDSGDGSAQEFTYWSMWQEKEPQAKVLAKALSDFEKESGIKVKVEWQGRDNVTKLLAALRTDDVPDLIDQQYFTVSNAIVKNDQFKDLRDVHAMEIPGEGKTVRQVIPEKYDQFTTTADGAQFLIPYEVIGYSIWYNAKTLPDVADNPPKTWQEFADVLARSKASGRNPIALDGDIAGYAEFWTATALSRTLGPGGFYKLVSDKQASGWNNPGVRNALAAIADLAKQNYFMPGYDSSKFPAIQTKWAQNQADFLYMGSWAPTETGTLAAPGFTYRSFNFPTFGSDESLPASVIGFAVPKSADHSEAAQKFIAHFLHKERLSKISSEANNLTPRSDVEVPKQLEDVNELLQEKQLSKITDGVLGDFSDFDKKVFQPLNLQLMTGKITPDEFIDQITTGQRDFWAGHRS</sequence>
<evidence type="ECO:0000313" key="2">
    <source>
        <dbReference type="EMBL" id="TDE56202.1"/>
    </source>
</evidence>
<keyword evidence="3" id="KW-1185">Reference proteome</keyword>
<dbReference type="Pfam" id="PF01547">
    <property type="entry name" value="SBP_bac_1"/>
    <property type="match status" value="1"/>
</dbReference>
<evidence type="ECO:0000256" key="1">
    <source>
        <dbReference type="SAM" id="SignalP"/>
    </source>
</evidence>
<dbReference type="EMBL" id="SMLD01000022">
    <property type="protein sequence ID" value="TDE56202.1"/>
    <property type="molecule type" value="Genomic_DNA"/>
</dbReference>
<dbReference type="Gene3D" id="3.40.190.10">
    <property type="entry name" value="Periplasmic binding protein-like II"/>
    <property type="match status" value="1"/>
</dbReference>
<keyword evidence="1" id="KW-0732">Signal</keyword>
<reference evidence="2 3" key="1">
    <citation type="submission" date="2019-03" db="EMBL/GenBank/DDBJ databases">
        <title>Draft genome sequences of novel Actinobacteria.</title>
        <authorList>
            <person name="Sahin N."/>
            <person name="Ay H."/>
            <person name="Saygin H."/>
        </authorList>
    </citation>
    <scope>NUCLEOTIDE SEQUENCE [LARGE SCALE GENOMIC DNA]</scope>
    <source>
        <strain evidence="2 3">6K102</strain>
    </source>
</reference>